<dbReference type="InterPro" id="IPR000531">
    <property type="entry name" value="Beta-barrel_TonB"/>
</dbReference>
<dbReference type="PANTHER" id="PTHR30069:SF29">
    <property type="entry name" value="HEMOGLOBIN AND HEMOGLOBIN-HAPTOGLOBIN-BINDING PROTEIN 1-RELATED"/>
    <property type="match status" value="1"/>
</dbReference>
<comment type="caution">
    <text evidence="15">The sequence shown here is derived from an EMBL/GenBank/DDBJ whole genome shotgun (WGS) entry which is preliminary data.</text>
</comment>
<name>A0A368P412_9FLAO</name>
<evidence type="ECO:0000313" key="16">
    <source>
        <dbReference type="Proteomes" id="UP000252249"/>
    </source>
</evidence>
<keyword evidence="2 10" id="KW-0813">Transport</keyword>
<evidence type="ECO:0000256" key="11">
    <source>
        <dbReference type="RuleBase" id="RU003357"/>
    </source>
</evidence>
<dbReference type="Pfam" id="PF00593">
    <property type="entry name" value="TonB_dep_Rec_b-barrel"/>
    <property type="match status" value="1"/>
</dbReference>
<keyword evidence="7 10" id="KW-0472">Membrane</keyword>
<evidence type="ECO:0000256" key="3">
    <source>
        <dbReference type="ARBA" id="ARBA00022452"/>
    </source>
</evidence>
<dbReference type="RefSeq" id="WP_113966539.1">
    <property type="nucleotide sequence ID" value="NZ_QNRP01000006.1"/>
</dbReference>
<evidence type="ECO:0000313" key="15">
    <source>
        <dbReference type="EMBL" id="RCU57020.1"/>
    </source>
</evidence>
<proteinExistence type="inferred from homology"/>
<keyword evidence="3 10" id="KW-1134">Transmembrane beta strand</keyword>
<evidence type="ECO:0000256" key="5">
    <source>
        <dbReference type="ARBA" id="ARBA00022729"/>
    </source>
</evidence>
<feature type="signal peptide" evidence="12">
    <location>
        <begin position="1"/>
        <end position="19"/>
    </location>
</feature>
<keyword evidence="6 11" id="KW-0798">TonB box</keyword>
<keyword evidence="16" id="KW-1185">Reference proteome</keyword>
<protein>
    <submittedName>
        <fullName evidence="15">TonB-dependent receptor</fullName>
    </submittedName>
</protein>
<dbReference type="GO" id="GO:0009279">
    <property type="term" value="C:cell outer membrane"/>
    <property type="evidence" value="ECO:0007669"/>
    <property type="project" value="UniProtKB-SubCell"/>
</dbReference>
<evidence type="ECO:0000259" key="13">
    <source>
        <dbReference type="Pfam" id="PF00593"/>
    </source>
</evidence>
<dbReference type="InterPro" id="IPR036942">
    <property type="entry name" value="Beta-barrel_TonB_sf"/>
</dbReference>
<dbReference type="GO" id="GO:0015344">
    <property type="term" value="F:siderophore uptake transmembrane transporter activity"/>
    <property type="evidence" value="ECO:0007669"/>
    <property type="project" value="TreeGrafter"/>
</dbReference>
<sequence>MKQIFFLFLLLSVCVSGNAQTPIDSIQKLDEVVLSDVKLKQYAPGYKIEVLKDSVLKTNGRSLTSLLAFNSNIYFKENGYGMVSSPSFRGTNASQTAVIWNGIPINSQLNGQADFNTISTSNYSDIAIRSGGGSVQYGSGAIGGSIHLNNNLQFTSHFDTNVRVGYGSYDTKNGSISSSYGGDRWSVILGIAYVDSENDYPYLGTSKKNVNGAYNNVDVNLNLGYFVTDNDVIKLYHQSFVGDRNLSGTISTPSQSHYKDRNHRSLLEWSHLAKNFNYQVKVAHLQENFKYFGTQTTENYSYGKVNTLIVKPTFNFRFTESIQLKTSVDYTKYTAEGTSFGSPSRSNVSATALLNHRLTKAFSYGVNLRKDFTSSFESPLVISVDTEYEVSKHYSIQLNGSRNYRVPTFNDLYWQPGGNLDLIPESSYQIDLGQKADFGFVQLKLNAYYITTEDLIVWTPNKGVWTPRNIAASESYGAEVELQSEYQFNSHYFKLNGHYSYTVSENSTTKKQLMYVPFHKANVSLAYSFKKMSMFFQYAFNGDVFTTEDNIKDRFSSLPSYDVSNIGLEYRILEKPQQQLSIAAKVNNLFDKAYQNVAFRPMPNRNFNIQIHYKF</sequence>
<organism evidence="15 16">
    <name type="scientific">Oceanihabitans sediminis</name>
    <dbReference type="NCBI Taxonomy" id="1812012"/>
    <lineage>
        <taxon>Bacteria</taxon>
        <taxon>Pseudomonadati</taxon>
        <taxon>Bacteroidota</taxon>
        <taxon>Flavobacteriia</taxon>
        <taxon>Flavobacteriales</taxon>
        <taxon>Flavobacteriaceae</taxon>
        <taxon>Oceanihabitans</taxon>
    </lineage>
</organism>
<keyword evidence="9 10" id="KW-0998">Cell outer membrane</keyword>
<dbReference type="SUPFAM" id="SSF56935">
    <property type="entry name" value="Porins"/>
    <property type="match status" value="1"/>
</dbReference>
<comment type="similarity">
    <text evidence="10 11">Belongs to the TonB-dependent receptor family.</text>
</comment>
<evidence type="ECO:0000256" key="7">
    <source>
        <dbReference type="ARBA" id="ARBA00023136"/>
    </source>
</evidence>
<evidence type="ECO:0000256" key="8">
    <source>
        <dbReference type="ARBA" id="ARBA00023170"/>
    </source>
</evidence>
<dbReference type="Proteomes" id="UP000252249">
    <property type="component" value="Unassembled WGS sequence"/>
</dbReference>
<dbReference type="InterPro" id="IPR012910">
    <property type="entry name" value="Plug_dom"/>
</dbReference>
<dbReference type="InterPro" id="IPR039426">
    <property type="entry name" value="TonB-dep_rcpt-like"/>
</dbReference>
<evidence type="ECO:0000256" key="10">
    <source>
        <dbReference type="PROSITE-ProRule" id="PRU01360"/>
    </source>
</evidence>
<keyword evidence="5 12" id="KW-0732">Signal</keyword>
<dbReference type="Pfam" id="PF07715">
    <property type="entry name" value="Plug"/>
    <property type="match status" value="1"/>
</dbReference>
<evidence type="ECO:0000256" key="9">
    <source>
        <dbReference type="ARBA" id="ARBA00023237"/>
    </source>
</evidence>
<comment type="subcellular location">
    <subcellularLocation>
        <location evidence="1 10">Cell outer membrane</location>
        <topology evidence="1 10">Multi-pass membrane protein</topology>
    </subcellularLocation>
</comment>
<evidence type="ECO:0000256" key="4">
    <source>
        <dbReference type="ARBA" id="ARBA00022692"/>
    </source>
</evidence>
<evidence type="ECO:0000256" key="1">
    <source>
        <dbReference type="ARBA" id="ARBA00004571"/>
    </source>
</evidence>
<accession>A0A368P412</accession>
<feature type="chain" id="PRO_5016620786" evidence="12">
    <location>
        <begin position="20"/>
        <end position="615"/>
    </location>
</feature>
<dbReference type="GO" id="GO:0044718">
    <property type="term" value="P:siderophore transmembrane transport"/>
    <property type="evidence" value="ECO:0007669"/>
    <property type="project" value="TreeGrafter"/>
</dbReference>
<dbReference type="EMBL" id="QPIG01000003">
    <property type="protein sequence ID" value="RCU57020.1"/>
    <property type="molecule type" value="Genomic_DNA"/>
</dbReference>
<gene>
    <name evidence="15" type="ORF">DU428_08720</name>
</gene>
<dbReference type="OrthoDB" id="9762903at2"/>
<evidence type="ECO:0000259" key="14">
    <source>
        <dbReference type="Pfam" id="PF07715"/>
    </source>
</evidence>
<reference evidence="15 16" key="1">
    <citation type="submission" date="2018-07" db="EMBL/GenBank/DDBJ databases">
        <title>Oceanihabitans testaceum sp. nov., isolated from marine sediment.</title>
        <authorList>
            <person name="Li C.-M."/>
        </authorList>
    </citation>
    <scope>NUCLEOTIDE SEQUENCE [LARGE SCALE GENOMIC DNA]</scope>
    <source>
        <strain evidence="15 16">S9-10</strain>
    </source>
</reference>
<dbReference type="InterPro" id="IPR037066">
    <property type="entry name" value="Plug_dom_sf"/>
</dbReference>
<dbReference type="Gene3D" id="2.170.130.10">
    <property type="entry name" value="TonB-dependent receptor, plug domain"/>
    <property type="match status" value="1"/>
</dbReference>
<feature type="domain" description="TonB-dependent receptor-like beta-barrel" evidence="13">
    <location>
        <begin position="207"/>
        <end position="589"/>
    </location>
</feature>
<dbReference type="AlphaFoldDB" id="A0A368P412"/>
<evidence type="ECO:0000256" key="12">
    <source>
        <dbReference type="SAM" id="SignalP"/>
    </source>
</evidence>
<dbReference type="PANTHER" id="PTHR30069">
    <property type="entry name" value="TONB-DEPENDENT OUTER MEMBRANE RECEPTOR"/>
    <property type="match status" value="1"/>
</dbReference>
<dbReference type="Gene3D" id="2.40.170.20">
    <property type="entry name" value="TonB-dependent receptor, beta-barrel domain"/>
    <property type="match status" value="1"/>
</dbReference>
<dbReference type="PROSITE" id="PS52016">
    <property type="entry name" value="TONB_DEPENDENT_REC_3"/>
    <property type="match status" value="1"/>
</dbReference>
<keyword evidence="4 10" id="KW-0812">Transmembrane</keyword>
<evidence type="ECO:0000256" key="6">
    <source>
        <dbReference type="ARBA" id="ARBA00023077"/>
    </source>
</evidence>
<keyword evidence="8 15" id="KW-0675">Receptor</keyword>
<feature type="domain" description="TonB-dependent receptor plug" evidence="14">
    <location>
        <begin position="53"/>
        <end position="144"/>
    </location>
</feature>
<evidence type="ECO:0000256" key="2">
    <source>
        <dbReference type="ARBA" id="ARBA00022448"/>
    </source>
</evidence>